<sequence>IADQTNILSLNASIQASMAGEAGRGFAVVADEVQRLAERSGAAAKQIAALVKTIQSDTNEAVISMENTTSEVVQGARLAQDAGVALDEIEGVSKSLAEIIENISDAARQQAASAGKISNTMKSIQETTSQTTESTRSIVASVGNFANMTDDLRSSVSGFKLPG</sequence>
<evidence type="ECO:0000256" key="1">
    <source>
        <dbReference type="ARBA" id="ARBA00004141"/>
    </source>
</evidence>
<organism evidence="7">
    <name type="scientific">marine sediment metagenome</name>
    <dbReference type="NCBI Taxonomy" id="412755"/>
    <lineage>
        <taxon>unclassified sequences</taxon>
        <taxon>metagenomes</taxon>
        <taxon>ecological metagenomes</taxon>
    </lineage>
</organism>
<keyword evidence="2" id="KW-0812">Transmembrane</keyword>
<evidence type="ECO:0000256" key="2">
    <source>
        <dbReference type="ARBA" id="ARBA00022692"/>
    </source>
</evidence>
<feature type="domain" description="Methyl-accepting transducer" evidence="6">
    <location>
        <begin position="1"/>
        <end position="125"/>
    </location>
</feature>
<evidence type="ECO:0000256" key="5">
    <source>
        <dbReference type="ARBA" id="ARBA00023224"/>
    </source>
</evidence>
<comment type="subcellular location">
    <subcellularLocation>
        <location evidence="1">Membrane</location>
        <topology evidence="1">Multi-pass membrane protein</topology>
    </subcellularLocation>
</comment>
<dbReference type="SUPFAM" id="SSF58104">
    <property type="entry name" value="Methyl-accepting chemotaxis protein (MCP) signaling domain"/>
    <property type="match status" value="1"/>
</dbReference>
<dbReference type="SMART" id="SM00283">
    <property type="entry name" value="MA"/>
    <property type="match status" value="1"/>
</dbReference>
<keyword evidence="4" id="KW-0472">Membrane</keyword>
<keyword evidence="5" id="KW-0807">Transducer</keyword>
<dbReference type="PANTHER" id="PTHR32089">
    <property type="entry name" value="METHYL-ACCEPTING CHEMOTAXIS PROTEIN MCPB"/>
    <property type="match status" value="1"/>
</dbReference>
<evidence type="ECO:0000256" key="3">
    <source>
        <dbReference type="ARBA" id="ARBA00022989"/>
    </source>
</evidence>
<feature type="non-terminal residue" evidence="7">
    <location>
        <position position="1"/>
    </location>
</feature>
<dbReference type="PANTHER" id="PTHR32089:SF119">
    <property type="entry name" value="METHYL-ACCEPTING CHEMOTAXIS PROTEIN CTPL"/>
    <property type="match status" value="1"/>
</dbReference>
<keyword evidence="3" id="KW-1133">Transmembrane helix</keyword>
<name>X1D9M4_9ZZZZ</name>
<dbReference type="Gene3D" id="1.10.287.950">
    <property type="entry name" value="Methyl-accepting chemotaxis protein"/>
    <property type="match status" value="1"/>
</dbReference>
<dbReference type="EMBL" id="BART01020623">
    <property type="protein sequence ID" value="GAH04975.1"/>
    <property type="molecule type" value="Genomic_DNA"/>
</dbReference>
<proteinExistence type="predicted"/>
<protein>
    <recommendedName>
        <fullName evidence="6">Methyl-accepting transducer domain-containing protein</fullName>
    </recommendedName>
</protein>
<evidence type="ECO:0000313" key="7">
    <source>
        <dbReference type="EMBL" id="GAH04975.1"/>
    </source>
</evidence>
<evidence type="ECO:0000259" key="6">
    <source>
        <dbReference type="PROSITE" id="PS50111"/>
    </source>
</evidence>
<dbReference type="Pfam" id="PF00015">
    <property type="entry name" value="MCPsignal"/>
    <property type="match status" value="1"/>
</dbReference>
<evidence type="ECO:0000256" key="4">
    <source>
        <dbReference type="ARBA" id="ARBA00023136"/>
    </source>
</evidence>
<dbReference type="AlphaFoldDB" id="X1D9M4"/>
<reference evidence="7" key="1">
    <citation type="journal article" date="2014" name="Front. Microbiol.">
        <title>High frequency of phylogenetically diverse reductive dehalogenase-homologous genes in deep subseafloor sedimentary metagenomes.</title>
        <authorList>
            <person name="Kawai M."/>
            <person name="Futagami T."/>
            <person name="Toyoda A."/>
            <person name="Takaki Y."/>
            <person name="Nishi S."/>
            <person name="Hori S."/>
            <person name="Arai W."/>
            <person name="Tsubouchi T."/>
            <person name="Morono Y."/>
            <person name="Uchiyama I."/>
            <person name="Ito T."/>
            <person name="Fujiyama A."/>
            <person name="Inagaki F."/>
            <person name="Takami H."/>
        </authorList>
    </citation>
    <scope>NUCLEOTIDE SEQUENCE</scope>
    <source>
        <strain evidence="7">Expedition CK06-06</strain>
    </source>
</reference>
<dbReference type="GO" id="GO:0007165">
    <property type="term" value="P:signal transduction"/>
    <property type="evidence" value="ECO:0007669"/>
    <property type="project" value="UniProtKB-KW"/>
</dbReference>
<dbReference type="GO" id="GO:0016020">
    <property type="term" value="C:membrane"/>
    <property type="evidence" value="ECO:0007669"/>
    <property type="project" value="UniProtKB-SubCell"/>
</dbReference>
<comment type="caution">
    <text evidence="7">The sequence shown here is derived from an EMBL/GenBank/DDBJ whole genome shotgun (WGS) entry which is preliminary data.</text>
</comment>
<dbReference type="PROSITE" id="PS50111">
    <property type="entry name" value="CHEMOTAXIS_TRANSDUC_2"/>
    <property type="match status" value="1"/>
</dbReference>
<gene>
    <name evidence="7" type="ORF">S01H4_38262</name>
</gene>
<accession>X1D9M4</accession>
<dbReference type="InterPro" id="IPR004089">
    <property type="entry name" value="MCPsignal_dom"/>
</dbReference>